<gene>
    <name evidence="2" type="ORF">IE077_001293</name>
</gene>
<name>A0ABQ7JGD8_9APIC</name>
<keyword evidence="1" id="KW-0175">Coiled coil</keyword>
<proteinExistence type="predicted"/>
<feature type="non-terminal residue" evidence="2">
    <location>
        <position position="1"/>
    </location>
</feature>
<evidence type="ECO:0000313" key="3">
    <source>
        <dbReference type="Proteomes" id="UP000823046"/>
    </source>
</evidence>
<keyword evidence="3" id="KW-1185">Reference proteome</keyword>
<reference evidence="2 3" key="1">
    <citation type="journal article" date="2020" name="bioRxiv">
        <title>Metabolic contributions of an alphaproteobacterial endosymbiont in the apicomplexan Cardiosporidium cionae.</title>
        <authorList>
            <person name="Hunter E.S."/>
            <person name="Paight C.J."/>
            <person name="Lane C.E."/>
        </authorList>
    </citation>
    <scope>NUCLEOTIDE SEQUENCE [LARGE SCALE GENOMIC DNA]</scope>
    <source>
        <strain evidence="2">ESH_2018</strain>
    </source>
</reference>
<sequence>FFGNSWPIPFKENAQTLPSIGVKLDPPEDPLPQVSAEIQLREHARMRLEEGLMGRLEDEFNRQLDLSQTQIQTAIDRAMRVFDSQNVLRGVIRGSMLPLTSRRKAIKATQGSYYPQNVFKQGAEGLTAGLPIFRQFSSEVELKNQSNTSNHTLLLIHYPKTIMNYFFRGFSSLPQKKNGPVVSRSAMFSFLSAEEHETSKTELAFANLGAALNPPPAVKIQYLPVLWISNRNFVSKNQITDIREPDKKIKQKLDEIEQLRTDEEVKLFEQAASEFSQLTKITIQGKNSIAKKYPKHQLERNIQIQMNPFLVDVAAVTRQVDMELPRRSRLQRLMAFRQRSGQFSNINDSSIVQRLLLNICKGKQERKVKRHLKLSKPINPSKKLRFLKCRKKFILRKVNQSVCDATSRTGKTVKCQDSTIRQARAQGRYPTVDELVSDMEKKRDATERLVRSKPLRIEITINQERVKILELQLKLLKAQNEMIRDALHSAISRVIAQYEQAIETIKTEVAVEKLR</sequence>
<dbReference type="EMBL" id="JADAQX010000006">
    <property type="protein sequence ID" value="KAF8823023.1"/>
    <property type="molecule type" value="Genomic_DNA"/>
</dbReference>
<dbReference type="Proteomes" id="UP000823046">
    <property type="component" value="Unassembled WGS sequence"/>
</dbReference>
<evidence type="ECO:0000313" key="2">
    <source>
        <dbReference type="EMBL" id="KAF8823023.1"/>
    </source>
</evidence>
<evidence type="ECO:0000256" key="1">
    <source>
        <dbReference type="SAM" id="Coils"/>
    </source>
</evidence>
<accession>A0ABQ7JGD8</accession>
<protein>
    <submittedName>
        <fullName evidence="2">Blood stage antigen 41-3</fullName>
    </submittedName>
</protein>
<feature type="coiled-coil region" evidence="1">
    <location>
        <begin position="461"/>
        <end position="515"/>
    </location>
</feature>
<comment type="caution">
    <text evidence="2">The sequence shown here is derived from an EMBL/GenBank/DDBJ whole genome shotgun (WGS) entry which is preliminary data.</text>
</comment>
<organism evidence="2 3">
    <name type="scientific">Cardiosporidium cionae</name>
    <dbReference type="NCBI Taxonomy" id="476202"/>
    <lineage>
        <taxon>Eukaryota</taxon>
        <taxon>Sar</taxon>
        <taxon>Alveolata</taxon>
        <taxon>Apicomplexa</taxon>
        <taxon>Aconoidasida</taxon>
        <taxon>Nephromycida</taxon>
        <taxon>Cardiosporidium</taxon>
    </lineage>
</organism>